<feature type="signal peptide" evidence="1">
    <location>
        <begin position="1"/>
        <end position="29"/>
    </location>
</feature>
<dbReference type="SUPFAM" id="SSF49562">
    <property type="entry name" value="C2 domain (Calcium/lipid-binding domain, CaLB)"/>
    <property type="match status" value="1"/>
</dbReference>
<reference evidence="2 3" key="1">
    <citation type="submission" date="2014-11" db="EMBL/GenBank/DDBJ databases">
        <authorList>
            <person name="Zhu J."/>
            <person name="Qi W."/>
            <person name="Song R."/>
        </authorList>
    </citation>
    <scope>NUCLEOTIDE SEQUENCE [LARGE SCALE GENOMIC DNA]</scope>
</reference>
<evidence type="ECO:0000313" key="3">
    <source>
        <dbReference type="Proteomes" id="UP000041254"/>
    </source>
</evidence>
<name>A0A0G4H7B6_VITBC</name>
<dbReference type="AlphaFoldDB" id="A0A0G4H7B6"/>
<gene>
    <name evidence="2" type="ORF">Vbra_19776</name>
</gene>
<dbReference type="EMBL" id="CDMY01001052">
    <property type="protein sequence ID" value="CEM39801.1"/>
    <property type="molecule type" value="Genomic_DNA"/>
</dbReference>
<keyword evidence="1" id="KW-0732">Signal</keyword>
<proteinExistence type="predicted"/>
<dbReference type="Gene3D" id="2.60.40.150">
    <property type="entry name" value="C2 domain"/>
    <property type="match status" value="1"/>
</dbReference>
<dbReference type="InParanoid" id="A0A0G4H7B6"/>
<dbReference type="Proteomes" id="UP000041254">
    <property type="component" value="Unassembled WGS sequence"/>
</dbReference>
<evidence type="ECO:0000313" key="2">
    <source>
        <dbReference type="EMBL" id="CEM39801.1"/>
    </source>
</evidence>
<organism evidence="2 3">
    <name type="scientific">Vitrella brassicaformis (strain CCMP3155)</name>
    <dbReference type="NCBI Taxonomy" id="1169540"/>
    <lineage>
        <taxon>Eukaryota</taxon>
        <taxon>Sar</taxon>
        <taxon>Alveolata</taxon>
        <taxon>Colpodellida</taxon>
        <taxon>Vitrellaceae</taxon>
        <taxon>Vitrella</taxon>
    </lineage>
</organism>
<protein>
    <submittedName>
        <fullName evidence="2">Uncharacterized protein</fullName>
    </submittedName>
</protein>
<feature type="chain" id="PRO_5005191519" evidence="1">
    <location>
        <begin position="30"/>
        <end position="275"/>
    </location>
</feature>
<dbReference type="VEuPathDB" id="CryptoDB:Vbra_19776"/>
<dbReference type="InterPro" id="IPR035892">
    <property type="entry name" value="C2_domain_sf"/>
</dbReference>
<accession>A0A0G4H7B6</accession>
<evidence type="ECO:0000256" key="1">
    <source>
        <dbReference type="SAM" id="SignalP"/>
    </source>
</evidence>
<sequence length="275" mass="31692">MSASTSASFMRLFSMCLLACLLVLTATTATTPPEELTATTDSGIDEPQLRGTQRCYSLYERCRRTNDCCSNNCVDGECWPRGELAPRGHSCRHGNDCKTGYCHKRHHYDKKGVCRPRCRKGYAGPKCEYLYGAIKIDLGRTKRGDFSHVDRYTKADLYVKAKAWYLDGRHKQASDTDTIVKKTRVIREDDTPDFSHEDLYFAPRAYTKVRLVLKDKDRKTEDDRIDAHVIDLHRSDKHDDDHFPEGRCDLGYEGHVGGRVRCYYTFVPFMWRGDY</sequence>
<keyword evidence="3" id="KW-1185">Reference proteome</keyword>
<dbReference type="CDD" id="cd00030">
    <property type="entry name" value="C2"/>
    <property type="match status" value="1"/>
</dbReference>